<name>A0A6J5RE98_9CAUD</name>
<organism evidence="1">
    <name type="scientific">uncultured Caudovirales phage</name>
    <dbReference type="NCBI Taxonomy" id="2100421"/>
    <lineage>
        <taxon>Viruses</taxon>
        <taxon>Duplodnaviria</taxon>
        <taxon>Heunggongvirae</taxon>
        <taxon>Uroviricota</taxon>
        <taxon>Caudoviricetes</taxon>
        <taxon>Peduoviridae</taxon>
        <taxon>Maltschvirus</taxon>
        <taxon>Maltschvirus maltsch</taxon>
    </lineage>
</organism>
<dbReference type="EMBL" id="LR797156">
    <property type="protein sequence ID" value="CAB4189924.1"/>
    <property type="molecule type" value="Genomic_DNA"/>
</dbReference>
<evidence type="ECO:0000313" key="1">
    <source>
        <dbReference type="EMBL" id="CAB4189924.1"/>
    </source>
</evidence>
<proteinExistence type="predicted"/>
<protein>
    <submittedName>
        <fullName evidence="1">Uncharacterized protein</fullName>
    </submittedName>
</protein>
<reference evidence="1" key="1">
    <citation type="submission" date="2020-05" db="EMBL/GenBank/DDBJ databases">
        <authorList>
            <person name="Chiriac C."/>
            <person name="Salcher M."/>
            <person name="Ghai R."/>
            <person name="Kavagutti S V."/>
        </authorList>
    </citation>
    <scope>NUCLEOTIDE SEQUENCE</scope>
</reference>
<gene>
    <name evidence="1" type="ORF">UFOVP1193_23</name>
</gene>
<sequence>MTKVFDHTHYKYTPDPENPRLISENYLKEENAHYWKLNGLQRSFAERLLSKFPKWQCVHPCNGRGFKVLNGTEYLGAVRCYDGKLEISNHRIDKARTRKGGMVTKDPDKAFKLVCKYFSTKTNKELCASVLLDTGVWIKGEQYNSSTNFRMQLTNLAYAARDYIMQDLEPYRAAAKAGGYDMTKCSQVENLYARSSVSTVMQAMFEKNLGSVIRRGGDGYLLSNPNGTEVTSVHDMQLSGPVREALGKLKLLDNRTMLEGVGARIDTDIFFVVVK</sequence>
<accession>A0A6J5RE98</accession>